<organism evidence="1 2">
    <name type="scientific">Oryza meyeriana var. granulata</name>
    <dbReference type="NCBI Taxonomy" id="110450"/>
    <lineage>
        <taxon>Eukaryota</taxon>
        <taxon>Viridiplantae</taxon>
        <taxon>Streptophyta</taxon>
        <taxon>Embryophyta</taxon>
        <taxon>Tracheophyta</taxon>
        <taxon>Spermatophyta</taxon>
        <taxon>Magnoliopsida</taxon>
        <taxon>Liliopsida</taxon>
        <taxon>Poales</taxon>
        <taxon>Poaceae</taxon>
        <taxon>BOP clade</taxon>
        <taxon>Oryzoideae</taxon>
        <taxon>Oryzeae</taxon>
        <taxon>Oryzinae</taxon>
        <taxon>Oryza</taxon>
        <taxon>Oryza meyeriana</taxon>
    </lineage>
</organism>
<dbReference type="EMBL" id="SPHZ02000011">
    <property type="protein sequence ID" value="KAF0894536.1"/>
    <property type="molecule type" value="Genomic_DNA"/>
</dbReference>
<name>A0A6G1C327_9ORYZ</name>
<sequence length="82" mass="8868">MDSEEGRSGGSCGDSEDFVNLLSPTILHQVARQHHTVQGFHFIRPGQAPLSPYSPLAVDPMAVRSWMSDLQATITMATAVKS</sequence>
<dbReference type="Proteomes" id="UP000479710">
    <property type="component" value="Unassembled WGS sequence"/>
</dbReference>
<comment type="caution">
    <text evidence="1">The sequence shown here is derived from an EMBL/GenBank/DDBJ whole genome shotgun (WGS) entry which is preliminary data.</text>
</comment>
<keyword evidence="2" id="KW-1185">Reference proteome</keyword>
<gene>
    <name evidence="1" type="ORF">E2562_039532</name>
</gene>
<dbReference type="AlphaFoldDB" id="A0A6G1C327"/>
<accession>A0A6G1C327</accession>
<evidence type="ECO:0000313" key="1">
    <source>
        <dbReference type="EMBL" id="KAF0894536.1"/>
    </source>
</evidence>
<evidence type="ECO:0000313" key="2">
    <source>
        <dbReference type="Proteomes" id="UP000479710"/>
    </source>
</evidence>
<reference evidence="1 2" key="1">
    <citation type="submission" date="2019-11" db="EMBL/GenBank/DDBJ databases">
        <title>Whole genome sequence of Oryza granulata.</title>
        <authorList>
            <person name="Li W."/>
        </authorList>
    </citation>
    <scope>NUCLEOTIDE SEQUENCE [LARGE SCALE GENOMIC DNA]</scope>
    <source>
        <strain evidence="2">cv. Menghai</strain>
        <tissue evidence="1">Leaf</tissue>
    </source>
</reference>
<proteinExistence type="predicted"/>
<protein>
    <submittedName>
        <fullName evidence="1">Uncharacterized protein</fullName>
    </submittedName>
</protein>